<proteinExistence type="predicted"/>
<dbReference type="Pfam" id="PF01871">
    <property type="entry name" value="AMMECR1"/>
    <property type="match status" value="1"/>
</dbReference>
<dbReference type="EMBL" id="OZ022409">
    <property type="protein sequence ID" value="CAK9440469.1"/>
    <property type="molecule type" value="Genomic_DNA"/>
</dbReference>
<dbReference type="InterPro" id="IPR027485">
    <property type="entry name" value="AMMECR1_N"/>
</dbReference>
<dbReference type="InterPro" id="IPR002733">
    <property type="entry name" value="AMMECR1_domain"/>
</dbReference>
<dbReference type="GeneID" id="92209765"/>
<dbReference type="RefSeq" id="XP_066831507.1">
    <property type="nucleotide sequence ID" value="XM_066974804.1"/>
</dbReference>
<dbReference type="PROSITE" id="PS51112">
    <property type="entry name" value="AMMECR1"/>
    <property type="match status" value="1"/>
</dbReference>
<dbReference type="Gene3D" id="3.30.700.20">
    <property type="entry name" value="Hypothetical protein ph0010, domain 1"/>
    <property type="match status" value="1"/>
</dbReference>
<dbReference type="PANTHER" id="PTHR13016">
    <property type="entry name" value="AMMECR1 HOMOLOG"/>
    <property type="match status" value="1"/>
</dbReference>
<dbReference type="InterPro" id="IPR023473">
    <property type="entry name" value="AMMECR1"/>
</dbReference>
<dbReference type="Proteomes" id="UP001497383">
    <property type="component" value="Chromosome 5"/>
</dbReference>
<dbReference type="PANTHER" id="PTHR13016:SF0">
    <property type="entry name" value="AMME SYNDROME CANDIDATE GENE 1 PROTEIN"/>
    <property type="match status" value="1"/>
</dbReference>
<dbReference type="SUPFAM" id="SSF143447">
    <property type="entry name" value="AMMECR1-like"/>
    <property type="match status" value="1"/>
</dbReference>
<reference evidence="2 3" key="1">
    <citation type="submission" date="2024-03" db="EMBL/GenBank/DDBJ databases">
        <authorList>
            <person name="Brejova B."/>
        </authorList>
    </citation>
    <scope>NUCLEOTIDE SEQUENCE [LARGE SCALE GENOMIC DNA]</scope>
    <source>
        <strain evidence="2 3">CBS 14171</strain>
    </source>
</reference>
<protein>
    <recommendedName>
        <fullName evidence="1">AMMECR1 domain-containing protein</fullName>
    </recommendedName>
</protein>
<name>A0ABP0ZQB0_9ASCO</name>
<organism evidence="2 3">
    <name type="scientific">Lodderomyces beijingensis</name>
    <dbReference type="NCBI Taxonomy" id="1775926"/>
    <lineage>
        <taxon>Eukaryota</taxon>
        <taxon>Fungi</taxon>
        <taxon>Dikarya</taxon>
        <taxon>Ascomycota</taxon>
        <taxon>Saccharomycotina</taxon>
        <taxon>Pichiomycetes</taxon>
        <taxon>Debaryomycetaceae</taxon>
        <taxon>Candida/Lodderomyces clade</taxon>
        <taxon>Lodderomyces</taxon>
    </lineage>
</organism>
<sequence length="209" mass="23588">MSKALCCYAFETLVTKLELEPAKLPLKAYLKALKEDPQGIPESAPLFITWRQHSDLRGCIGTFSAMPIESGVSRFTVSSAFQDPRFPPIDRAEAPNLEVDVTLLDNFRPIKNAEDWTIGLNGLKISFDIDDEHFSGTFLPSVAQDENWDKLTTLYYLLRKAGYAVAKGKVADFYAKGLQEDWMKLTKYDGLKAHLGYDEFVKIRNKIQG</sequence>
<evidence type="ECO:0000313" key="2">
    <source>
        <dbReference type="EMBL" id="CAK9440469.1"/>
    </source>
</evidence>
<evidence type="ECO:0000259" key="1">
    <source>
        <dbReference type="PROSITE" id="PS51112"/>
    </source>
</evidence>
<dbReference type="InterPro" id="IPR036071">
    <property type="entry name" value="AMMECR1_dom_sf"/>
</dbReference>
<gene>
    <name evidence="2" type="ORF">LODBEIA_P45690</name>
</gene>
<keyword evidence="3" id="KW-1185">Reference proteome</keyword>
<feature type="domain" description="AMMECR1" evidence="1">
    <location>
        <begin position="1"/>
        <end position="204"/>
    </location>
</feature>
<accession>A0ABP0ZQB0</accession>
<evidence type="ECO:0000313" key="3">
    <source>
        <dbReference type="Proteomes" id="UP001497383"/>
    </source>
</evidence>
<dbReference type="NCBIfam" id="TIGR00296">
    <property type="entry name" value="TIGR00296 family protein"/>
    <property type="match status" value="1"/>
</dbReference>